<dbReference type="InterPro" id="IPR001509">
    <property type="entry name" value="Epimerase_deHydtase"/>
</dbReference>
<gene>
    <name evidence="8" type="ORF">QO012_000078</name>
</gene>
<dbReference type="SUPFAM" id="SSF51905">
    <property type="entry name" value="FAD/NAD(P)-binding domain"/>
    <property type="match status" value="1"/>
</dbReference>
<reference evidence="8 9" key="1">
    <citation type="submission" date="2023-07" db="EMBL/GenBank/DDBJ databases">
        <title>Genomic Encyclopedia of Type Strains, Phase IV (KMG-IV): sequencing the most valuable type-strain genomes for metagenomic binning, comparative biology and taxonomic classification.</title>
        <authorList>
            <person name="Goeker M."/>
        </authorList>
    </citation>
    <scope>NUCLEOTIDE SEQUENCE [LARGE SCALE GENOMIC DNA]</scope>
    <source>
        <strain evidence="8 9">DSM 19013</strain>
    </source>
</reference>
<protein>
    <submittedName>
        <fullName evidence="8">Choline dehydrogenase-like flavoprotein/nucleoside-diphosphate-sugar epimerase</fullName>
    </submittedName>
</protein>
<feature type="domain" description="NAD-dependent epimerase/dehydratase" evidence="6">
    <location>
        <begin position="560"/>
        <end position="791"/>
    </location>
</feature>
<dbReference type="Gene3D" id="3.40.50.720">
    <property type="entry name" value="NAD(P)-binding Rossmann-like Domain"/>
    <property type="match status" value="1"/>
</dbReference>
<keyword evidence="5" id="KW-0560">Oxidoreductase</keyword>
<proteinExistence type="inferred from homology"/>
<dbReference type="InterPro" id="IPR007867">
    <property type="entry name" value="GMC_OxRtase_C"/>
</dbReference>
<keyword evidence="4" id="KW-0274">FAD</keyword>
<dbReference type="InterPro" id="IPR036291">
    <property type="entry name" value="NAD(P)-bd_dom_sf"/>
</dbReference>
<dbReference type="EMBL" id="JAUSVP010000001">
    <property type="protein sequence ID" value="MDQ0445600.1"/>
    <property type="molecule type" value="Genomic_DNA"/>
</dbReference>
<dbReference type="Pfam" id="PF05199">
    <property type="entry name" value="GMC_oxred_C"/>
    <property type="match status" value="1"/>
</dbReference>
<evidence type="ECO:0000256" key="1">
    <source>
        <dbReference type="ARBA" id="ARBA00001974"/>
    </source>
</evidence>
<keyword evidence="3" id="KW-0285">Flavoprotein</keyword>
<evidence type="ECO:0000313" key="9">
    <source>
        <dbReference type="Proteomes" id="UP001231124"/>
    </source>
</evidence>
<dbReference type="InterPro" id="IPR051473">
    <property type="entry name" value="P2Ox-like"/>
</dbReference>
<dbReference type="Gene3D" id="3.50.50.60">
    <property type="entry name" value="FAD/NAD(P)-binding domain"/>
    <property type="match status" value="2"/>
</dbReference>
<dbReference type="SUPFAM" id="SSF51735">
    <property type="entry name" value="NAD(P)-binding Rossmann-fold domains"/>
    <property type="match status" value="1"/>
</dbReference>
<feature type="domain" description="Glucose-methanol-choline oxidoreductase C-terminal" evidence="7">
    <location>
        <begin position="392"/>
        <end position="517"/>
    </location>
</feature>
<keyword evidence="9" id="KW-1185">Reference proteome</keyword>
<dbReference type="Pfam" id="PF13450">
    <property type="entry name" value="NAD_binding_8"/>
    <property type="match status" value="1"/>
</dbReference>
<evidence type="ECO:0000256" key="2">
    <source>
        <dbReference type="ARBA" id="ARBA00010790"/>
    </source>
</evidence>
<dbReference type="PANTHER" id="PTHR42784:SF1">
    <property type="entry name" value="PYRANOSE 2-OXIDASE"/>
    <property type="match status" value="1"/>
</dbReference>
<comment type="similarity">
    <text evidence="2">Belongs to the GMC oxidoreductase family.</text>
</comment>
<evidence type="ECO:0000259" key="6">
    <source>
        <dbReference type="Pfam" id="PF01370"/>
    </source>
</evidence>
<comment type="caution">
    <text evidence="8">The sequence shown here is derived from an EMBL/GenBank/DDBJ whole genome shotgun (WGS) entry which is preliminary data.</text>
</comment>
<dbReference type="InterPro" id="IPR036188">
    <property type="entry name" value="FAD/NAD-bd_sf"/>
</dbReference>
<dbReference type="Proteomes" id="UP001231124">
    <property type="component" value="Unassembled WGS sequence"/>
</dbReference>
<evidence type="ECO:0000256" key="5">
    <source>
        <dbReference type="ARBA" id="ARBA00023002"/>
    </source>
</evidence>
<comment type="cofactor">
    <cofactor evidence="1">
        <name>FAD</name>
        <dbReference type="ChEBI" id="CHEBI:57692"/>
    </cofactor>
</comment>
<name>A0ABU0HV61_9HYPH</name>
<dbReference type="RefSeq" id="WP_238205699.1">
    <property type="nucleotide sequence ID" value="NZ_BPQE01000023.1"/>
</dbReference>
<accession>A0ABU0HV61</accession>
<dbReference type="Pfam" id="PF01370">
    <property type="entry name" value="Epimerase"/>
    <property type="match status" value="1"/>
</dbReference>
<sequence>MDFQDLRTLPPEGTVAADICIVGAGPVGLTLASELANSHRKVLVIESGGRSPDVWADALSEIESVGAARVMDQTLVRNRGLGGTSQTWSGRLAAFDDLDFATRDWVPHSGWPISRGEIVPYLDRTLPHLGSIIADNIQNDLLDSVLKDQRNLFDSDLLIDYIWSYSQDAARRRDFMRFGPRMASLKTDGVTGLLNATVTQIEIESNGGSVTGIEVMGPDGGVRRIRAGLTVLCAGGIENARIMLASRRTIEAGVGNGKDQVGRYLMDHPRGPVAAFDPADSLRAQRAFGSYRPKFNGRSVVLTRGFALSPVVQSTQKLVAAACWLNGQVGDHDPYLALAKLARLRGSPGRNVKAIAREAKLLAEGAGRLAKGRSPLRQFDWLNLECIVEQPPYADSRITLADRVDAYGVPLSRIDWKVGQIETDSVRALARAFRDESQRLGLPVPTLADWIREESAAMPLPDVAHPMGTTRMSADPASGVVDRNCRVHGMTNLFVAGTSIFATSGHANPTQTALALAIRLADHLKTLDLATSPAVTASVSTPKARIGLPRPVSPAGKPVILVTGGGGKIGSAVIALLMQRGYAVRALTSRMRSPSKDPQLAWVTRDLRQGDFDFSAEVEGCAGIMHLGAELKHEEDMVSVNVEATRALASAAEKAGVRFFAYASSVSVYGSQYQKVVDEDADSVTVDRDVKSEYWGDSALRTYGRTKRGGELAIAEVAGNVEYVIFRPTVVVNVSDVRAVLEWGTVRRTMLAHRNMHHVFVGDVAAAFVWALEQSLARGQAKPGVEIYNLGDDTISDPTAKGLFAEAHERAPGAIKPVPSLPRAVDWSKDVLRYRGGLRPRRPLGMMDFPSRRLTKAGFTPPTGMAKIRAEAIESLKADSDTDAHGDGR</sequence>
<dbReference type="PANTHER" id="PTHR42784">
    <property type="entry name" value="PYRANOSE 2-OXIDASE"/>
    <property type="match status" value="1"/>
</dbReference>
<evidence type="ECO:0000259" key="7">
    <source>
        <dbReference type="Pfam" id="PF05199"/>
    </source>
</evidence>
<evidence type="ECO:0000256" key="4">
    <source>
        <dbReference type="ARBA" id="ARBA00022827"/>
    </source>
</evidence>
<evidence type="ECO:0000256" key="3">
    <source>
        <dbReference type="ARBA" id="ARBA00022630"/>
    </source>
</evidence>
<evidence type="ECO:0000313" key="8">
    <source>
        <dbReference type="EMBL" id="MDQ0445600.1"/>
    </source>
</evidence>
<organism evidence="8 9">
    <name type="scientific">Methylobacterium aerolatum</name>
    <dbReference type="NCBI Taxonomy" id="418708"/>
    <lineage>
        <taxon>Bacteria</taxon>
        <taxon>Pseudomonadati</taxon>
        <taxon>Pseudomonadota</taxon>
        <taxon>Alphaproteobacteria</taxon>
        <taxon>Hyphomicrobiales</taxon>
        <taxon>Methylobacteriaceae</taxon>
        <taxon>Methylobacterium</taxon>
    </lineage>
</organism>